<dbReference type="EMBL" id="CALNXJ010000006">
    <property type="protein sequence ID" value="CAH3042386.1"/>
    <property type="molecule type" value="Genomic_DNA"/>
</dbReference>
<keyword evidence="2" id="KW-1185">Reference proteome</keyword>
<organism evidence="1 2">
    <name type="scientific">Pocillopora meandrina</name>
    <dbReference type="NCBI Taxonomy" id="46732"/>
    <lineage>
        <taxon>Eukaryota</taxon>
        <taxon>Metazoa</taxon>
        <taxon>Cnidaria</taxon>
        <taxon>Anthozoa</taxon>
        <taxon>Hexacorallia</taxon>
        <taxon>Scleractinia</taxon>
        <taxon>Astrocoeniina</taxon>
        <taxon>Pocilloporidae</taxon>
        <taxon>Pocillopora</taxon>
    </lineage>
</organism>
<evidence type="ECO:0000313" key="2">
    <source>
        <dbReference type="Proteomes" id="UP001159428"/>
    </source>
</evidence>
<gene>
    <name evidence="1" type="ORF">PMEA_00028793</name>
</gene>
<proteinExistence type="predicted"/>
<dbReference type="AlphaFoldDB" id="A0AAU9W4W9"/>
<dbReference type="Proteomes" id="UP001159428">
    <property type="component" value="Unassembled WGS sequence"/>
</dbReference>
<protein>
    <submittedName>
        <fullName evidence="1">Uncharacterized protein</fullName>
    </submittedName>
</protein>
<evidence type="ECO:0000313" key="1">
    <source>
        <dbReference type="EMBL" id="CAH3042386.1"/>
    </source>
</evidence>
<comment type="caution">
    <text evidence="1">The sequence shown here is derived from an EMBL/GenBank/DDBJ whole genome shotgun (WGS) entry which is preliminary data.</text>
</comment>
<sequence length="91" mass="10788">MNSLEPFKMHQCTRLINSPKTLTRTCFLNVSDYQLFSSEIGFMQKMIINFTESYYEDFTQYQINSSTQSKTILKNMNIRSYVLSLYKESNL</sequence>
<reference evidence="1 2" key="1">
    <citation type="submission" date="2022-05" db="EMBL/GenBank/DDBJ databases">
        <authorList>
            <consortium name="Genoscope - CEA"/>
            <person name="William W."/>
        </authorList>
    </citation>
    <scope>NUCLEOTIDE SEQUENCE [LARGE SCALE GENOMIC DNA]</scope>
</reference>
<accession>A0AAU9W4W9</accession>
<name>A0AAU9W4W9_9CNID</name>